<evidence type="ECO:0000313" key="5">
    <source>
        <dbReference type="EMBL" id="TDG16811.1"/>
    </source>
</evidence>
<dbReference type="Proteomes" id="UP000295722">
    <property type="component" value="Unassembled WGS sequence"/>
</dbReference>
<dbReference type="Gene3D" id="1.10.3730.10">
    <property type="entry name" value="ProC C-terminal domain-like"/>
    <property type="match status" value="1"/>
</dbReference>
<evidence type="ECO:0000259" key="4">
    <source>
        <dbReference type="Pfam" id="PF14748"/>
    </source>
</evidence>
<keyword evidence="5" id="KW-0560">Oxidoreductase</keyword>
<dbReference type="PANTHER" id="PTHR11645:SF13">
    <property type="entry name" value="PYRROLINE-5-CARBOXYLATE REDUCTASE CATALYTIC N-TERMINAL DOMAIN-CONTAINING PROTEIN"/>
    <property type="match status" value="1"/>
</dbReference>
<sequence length="258" mass="28186">MKLGFVGSGVITEAVVTALLKSRSDISRIVVSPRNVQVASRLAGMSPLIRIGRDNLDVVDASDMVFLAVRPQISEEVITALQFRPDQHVVSLIATLRHETLAEWIRVPAKITRAIPLPTVADLQGMTAIFPPDARVADLFSSLGPLIQCRERAQFDLVAVASALMGTYFGMLEICEDWLVGEGLEREHAGEYLKHLVHGLSRTMMTSDAKSFTDLRHEHTTPGGLNDQMFDIFRRHGGAAGLQDGLASIFNRVEGSGK</sequence>
<evidence type="ECO:0000256" key="1">
    <source>
        <dbReference type="ARBA" id="ARBA00005525"/>
    </source>
</evidence>
<keyword evidence="6" id="KW-1185">Reference proteome</keyword>
<dbReference type="InterPro" id="IPR036291">
    <property type="entry name" value="NAD(P)-bd_dom_sf"/>
</dbReference>
<dbReference type="SUPFAM" id="SSF48179">
    <property type="entry name" value="6-phosphogluconate dehydrogenase C-terminal domain-like"/>
    <property type="match status" value="1"/>
</dbReference>
<dbReference type="InterPro" id="IPR008927">
    <property type="entry name" value="6-PGluconate_DH-like_C_sf"/>
</dbReference>
<dbReference type="RefSeq" id="WP_133200257.1">
    <property type="nucleotide sequence ID" value="NZ_JBHUCW010000007.1"/>
</dbReference>
<dbReference type="InterPro" id="IPR029036">
    <property type="entry name" value="P5CR_dimer"/>
</dbReference>
<dbReference type="Gene3D" id="3.40.50.720">
    <property type="entry name" value="NAD(P)-binding Rossmann-like Domain"/>
    <property type="match status" value="1"/>
</dbReference>
<dbReference type="AlphaFoldDB" id="A0A4R5LXK5"/>
<gene>
    <name evidence="5" type="ORF">EYW47_39700</name>
</gene>
<dbReference type="GO" id="GO:0004735">
    <property type="term" value="F:pyrroline-5-carboxylate reductase activity"/>
    <property type="evidence" value="ECO:0007669"/>
    <property type="project" value="UniProtKB-EC"/>
</dbReference>
<dbReference type="EC" id="1.5.1.2" evidence="5"/>
<dbReference type="GO" id="GO:0055129">
    <property type="term" value="P:L-proline biosynthetic process"/>
    <property type="evidence" value="ECO:0007669"/>
    <property type="project" value="TreeGrafter"/>
</dbReference>
<feature type="domain" description="Pyrroline-5-carboxylate reductase catalytic N-terminal" evidence="3">
    <location>
        <begin position="2"/>
        <end position="94"/>
    </location>
</feature>
<comment type="caution">
    <text evidence="5">The sequence shown here is derived from an EMBL/GenBank/DDBJ whole genome shotgun (WGS) entry which is preliminary data.</text>
</comment>
<dbReference type="PIRSF" id="PIRSF000193">
    <property type="entry name" value="Pyrrol-5-carb_rd"/>
    <property type="match status" value="1"/>
</dbReference>
<dbReference type="EMBL" id="SMRP01000056">
    <property type="protein sequence ID" value="TDG16811.1"/>
    <property type="molecule type" value="Genomic_DNA"/>
</dbReference>
<feature type="binding site" evidence="2">
    <location>
        <begin position="68"/>
        <end position="71"/>
    </location>
    <ligand>
        <name>NADP(+)</name>
        <dbReference type="ChEBI" id="CHEBI:58349"/>
    </ligand>
</feature>
<dbReference type="NCBIfam" id="NF005063">
    <property type="entry name" value="PRK06476.1"/>
    <property type="match status" value="1"/>
</dbReference>
<accession>A0A4R5LXK5</accession>
<feature type="binding site" evidence="2">
    <location>
        <position position="55"/>
    </location>
    <ligand>
        <name>NADPH</name>
        <dbReference type="ChEBI" id="CHEBI:57783"/>
    </ligand>
</feature>
<dbReference type="InterPro" id="IPR028939">
    <property type="entry name" value="P5C_Rdtase_cat_N"/>
</dbReference>
<reference evidence="5 6" key="1">
    <citation type="submission" date="2019-03" db="EMBL/GenBank/DDBJ databases">
        <title>Paraburkholderia sp. 4M-K11, isolated from subtropical forest soil.</title>
        <authorList>
            <person name="Gao Z.-H."/>
            <person name="Qiu L.-H."/>
        </authorList>
    </citation>
    <scope>NUCLEOTIDE SEQUENCE [LARGE SCALE GENOMIC DNA]</scope>
    <source>
        <strain evidence="5 6">4M-K11</strain>
    </source>
</reference>
<dbReference type="PANTHER" id="PTHR11645">
    <property type="entry name" value="PYRROLINE-5-CARBOXYLATE REDUCTASE"/>
    <property type="match status" value="1"/>
</dbReference>
<dbReference type="OrthoDB" id="4425838at2"/>
<dbReference type="Pfam" id="PF03807">
    <property type="entry name" value="F420_oxidored"/>
    <property type="match status" value="1"/>
</dbReference>
<dbReference type="InterPro" id="IPR000304">
    <property type="entry name" value="Pyrroline-COOH_reductase"/>
</dbReference>
<feature type="domain" description="Pyrroline-5-carboxylate reductase dimerisation" evidence="4">
    <location>
        <begin position="158"/>
        <end position="252"/>
    </location>
</feature>
<evidence type="ECO:0000256" key="2">
    <source>
        <dbReference type="PIRSR" id="PIRSR000193-1"/>
    </source>
</evidence>
<evidence type="ECO:0000313" key="6">
    <source>
        <dbReference type="Proteomes" id="UP000295722"/>
    </source>
</evidence>
<dbReference type="Pfam" id="PF14748">
    <property type="entry name" value="P5CR_dimer"/>
    <property type="match status" value="1"/>
</dbReference>
<name>A0A4R5LXK5_9BURK</name>
<comment type="similarity">
    <text evidence="1">Belongs to the pyrroline-5-carboxylate reductase family.</text>
</comment>
<protein>
    <submittedName>
        <fullName evidence="5">Pyrroline-5-carboxylate reductase</fullName>
        <ecNumber evidence="5">1.5.1.2</ecNumber>
    </submittedName>
</protein>
<organism evidence="5 6">
    <name type="scientific">Paraburkholderia silviterrae</name>
    <dbReference type="NCBI Taxonomy" id="2528715"/>
    <lineage>
        <taxon>Bacteria</taxon>
        <taxon>Pseudomonadati</taxon>
        <taxon>Pseudomonadota</taxon>
        <taxon>Betaproteobacteria</taxon>
        <taxon>Burkholderiales</taxon>
        <taxon>Burkholderiaceae</taxon>
        <taxon>Paraburkholderia</taxon>
    </lineage>
</organism>
<dbReference type="SUPFAM" id="SSF51735">
    <property type="entry name" value="NAD(P)-binding Rossmann-fold domains"/>
    <property type="match status" value="1"/>
</dbReference>
<evidence type="ECO:0000259" key="3">
    <source>
        <dbReference type="Pfam" id="PF03807"/>
    </source>
</evidence>
<proteinExistence type="inferred from homology"/>
<keyword evidence="2" id="KW-0521">NADP</keyword>